<dbReference type="SMART" id="SM00387">
    <property type="entry name" value="HATPase_c"/>
    <property type="match status" value="1"/>
</dbReference>
<dbReference type="Pfam" id="PF07495">
    <property type="entry name" value="Y_Y_Y"/>
    <property type="match status" value="1"/>
</dbReference>
<keyword evidence="3 12" id="KW-0597">Phosphoprotein</keyword>
<dbReference type="InterPro" id="IPR009057">
    <property type="entry name" value="Homeodomain-like_sf"/>
</dbReference>
<evidence type="ECO:0000313" key="18">
    <source>
        <dbReference type="Proteomes" id="UP000255283"/>
    </source>
</evidence>
<keyword evidence="11" id="KW-0804">Transcription</keyword>
<dbReference type="PROSITE" id="PS00041">
    <property type="entry name" value="HTH_ARAC_FAMILY_1"/>
    <property type="match status" value="1"/>
</dbReference>
<evidence type="ECO:0000256" key="2">
    <source>
        <dbReference type="ARBA" id="ARBA00012438"/>
    </source>
</evidence>
<dbReference type="Gene3D" id="2.60.40.10">
    <property type="entry name" value="Immunoglobulins"/>
    <property type="match status" value="1"/>
</dbReference>
<feature type="domain" description="Histidine kinase" evidence="15">
    <location>
        <begin position="816"/>
        <end position="1036"/>
    </location>
</feature>
<dbReference type="InterPro" id="IPR011110">
    <property type="entry name" value="Reg_prop"/>
</dbReference>
<dbReference type="GO" id="GO:0000155">
    <property type="term" value="F:phosphorelay sensor kinase activity"/>
    <property type="evidence" value="ECO:0007669"/>
    <property type="project" value="InterPro"/>
</dbReference>
<dbReference type="Pfam" id="PF00072">
    <property type="entry name" value="Response_reg"/>
    <property type="match status" value="1"/>
</dbReference>
<dbReference type="Gene3D" id="1.10.287.130">
    <property type="match status" value="1"/>
</dbReference>
<dbReference type="GO" id="GO:0043565">
    <property type="term" value="F:sequence-specific DNA binding"/>
    <property type="evidence" value="ECO:0007669"/>
    <property type="project" value="InterPro"/>
</dbReference>
<keyword evidence="8" id="KW-0902">Two-component regulatory system</keyword>
<dbReference type="SUPFAM" id="SSF47384">
    <property type="entry name" value="Homodimeric domain of signal transducing histidine kinase"/>
    <property type="match status" value="1"/>
</dbReference>
<dbReference type="PROSITE" id="PS50110">
    <property type="entry name" value="RESPONSE_REGULATORY"/>
    <property type="match status" value="1"/>
</dbReference>
<dbReference type="GO" id="GO:0005524">
    <property type="term" value="F:ATP binding"/>
    <property type="evidence" value="ECO:0007669"/>
    <property type="project" value="UniProtKB-KW"/>
</dbReference>
<dbReference type="Pfam" id="PF02518">
    <property type="entry name" value="HATPase_c"/>
    <property type="match status" value="1"/>
</dbReference>
<dbReference type="PROSITE" id="PS50109">
    <property type="entry name" value="HIS_KIN"/>
    <property type="match status" value="1"/>
</dbReference>
<dbReference type="Gene3D" id="3.30.565.10">
    <property type="entry name" value="Histidine kinase-like ATPase, C-terminal domain"/>
    <property type="match status" value="1"/>
</dbReference>
<evidence type="ECO:0000259" key="14">
    <source>
        <dbReference type="PROSITE" id="PS01124"/>
    </source>
</evidence>
<reference evidence="17 18" key="1">
    <citation type="submission" date="2018-06" db="EMBL/GenBank/DDBJ databases">
        <authorList>
            <consortium name="Pathogen Informatics"/>
            <person name="Doyle S."/>
        </authorList>
    </citation>
    <scope>NUCLEOTIDE SEQUENCE [LARGE SCALE GENOMIC DNA]</scope>
    <source>
        <strain evidence="17 18">NCTC13063</strain>
    </source>
</reference>
<dbReference type="PANTHER" id="PTHR43547:SF2">
    <property type="entry name" value="HYBRID SIGNAL TRANSDUCTION HISTIDINE KINASE C"/>
    <property type="match status" value="1"/>
</dbReference>
<keyword evidence="4 17" id="KW-0808">Transferase</keyword>
<proteinExistence type="predicted"/>
<dbReference type="InterPro" id="IPR015943">
    <property type="entry name" value="WD40/YVTN_repeat-like_dom_sf"/>
</dbReference>
<dbReference type="SUPFAM" id="SSF63829">
    <property type="entry name" value="Calcium-dependent phosphotriesterase"/>
    <property type="match status" value="3"/>
</dbReference>
<feature type="signal peptide" evidence="13">
    <location>
        <begin position="1"/>
        <end position="22"/>
    </location>
</feature>
<dbReference type="CDD" id="cd00082">
    <property type="entry name" value="HisKA"/>
    <property type="match status" value="1"/>
</dbReference>
<evidence type="ECO:0000256" key="4">
    <source>
        <dbReference type="ARBA" id="ARBA00022679"/>
    </source>
</evidence>
<dbReference type="InterPro" id="IPR013783">
    <property type="entry name" value="Ig-like_fold"/>
</dbReference>
<dbReference type="SUPFAM" id="SSF46689">
    <property type="entry name" value="Homeodomain-like"/>
    <property type="match status" value="1"/>
</dbReference>
<evidence type="ECO:0000259" key="16">
    <source>
        <dbReference type="PROSITE" id="PS50110"/>
    </source>
</evidence>
<dbReference type="RefSeq" id="WP_244912389.1">
    <property type="nucleotide sequence ID" value="NZ_DBFWLE010000016.1"/>
</dbReference>
<comment type="catalytic activity">
    <reaction evidence="1">
        <text>ATP + protein L-histidine = ADP + protein N-phospho-L-histidine.</text>
        <dbReference type="EC" id="2.7.13.3"/>
    </reaction>
</comment>
<dbReference type="EMBL" id="UGTJ01000001">
    <property type="protein sequence ID" value="SUB80318.1"/>
    <property type="molecule type" value="Genomic_DNA"/>
</dbReference>
<evidence type="ECO:0000259" key="15">
    <source>
        <dbReference type="PROSITE" id="PS50109"/>
    </source>
</evidence>
<evidence type="ECO:0000256" key="8">
    <source>
        <dbReference type="ARBA" id="ARBA00023012"/>
    </source>
</evidence>
<dbReference type="Pfam" id="PF07494">
    <property type="entry name" value="Reg_prop"/>
    <property type="match status" value="3"/>
</dbReference>
<feature type="modified residue" description="4-aspartylphosphate" evidence="12">
    <location>
        <position position="1126"/>
    </location>
</feature>
<dbReference type="PRINTS" id="PR00344">
    <property type="entry name" value="BCTRLSENSOR"/>
</dbReference>
<dbReference type="InterPro" id="IPR018062">
    <property type="entry name" value="HTH_AraC-typ_CS"/>
</dbReference>
<evidence type="ECO:0000256" key="1">
    <source>
        <dbReference type="ARBA" id="ARBA00000085"/>
    </source>
</evidence>
<dbReference type="SMART" id="SM00342">
    <property type="entry name" value="HTH_ARAC"/>
    <property type="match status" value="1"/>
</dbReference>
<dbReference type="InterPro" id="IPR036890">
    <property type="entry name" value="HATPase_C_sf"/>
</dbReference>
<feature type="domain" description="Response regulatory" evidence="16">
    <location>
        <begin position="1078"/>
        <end position="1193"/>
    </location>
</feature>
<evidence type="ECO:0000256" key="11">
    <source>
        <dbReference type="ARBA" id="ARBA00023163"/>
    </source>
</evidence>
<dbReference type="InterPro" id="IPR011006">
    <property type="entry name" value="CheY-like_superfamily"/>
</dbReference>
<dbReference type="InterPro" id="IPR004358">
    <property type="entry name" value="Sig_transdc_His_kin-like_C"/>
</dbReference>
<keyword evidence="6" id="KW-0418">Kinase</keyword>
<gene>
    <name evidence="17" type="primary">evgS_3</name>
    <name evidence="17" type="ORF">NCTC13063_01601</name>
</gene>
<dbReference type="InterPro" id="IPR003661">
    <property type="entry name" value="HisK_dim/P_dom"/>
</dbReference>
<dbReference type="PANTHER" id="PTHR43547">
    <property type="entry name" value="TWO-COMPONENT HISTIDINE KINASE"/>
    <property type="match status" value="1"/>
</dbReference>
<evidence type="ECO:0000256" key="3">
    <source>
        <dbReference type="ARBA" id="ARBA00022553"/>
    </source>
</evidence>
<dbReference type="SUPFAM" id="SSF52172">
    <property type="entry name" value="CheY-like"/>
    <property type="match status" value="1"/>
</dbReference>
<dbReference type="SMART" id="SM00388">
    <property type="entry name" value="HisKA"/>
    <property type="match status" value="1"/>
</dbReference>
<dbReference type="Pfam" id="PF00512">
    <property type="entry name" value="HisKA"/>
    <property type="match status" value="1"/>
</dbReference>
<evidence type="ECO:0000256" key="13">
    <source>
        <dbReference type="SAM" id="SignalP"/>
    </source>
</evidence>
<comment type="caution">
    <text evidence="17">The sequence shown here is derived from an EMBL/GenBank/DDBJ whole genome shotgun (WGS) entry which is preliminary data.</text>
</comment>
<dbReference type="Gene3D" id="1.10.10.60">
    <property type="entry name" value="Homeodomain-like"/>
    <property type="match status" value="1"/>
</dbReference>
<dbReference type="InterPro" id="IPR003594">
    <property type="entry name" value="HATPase_dom"/>
</dbReference>
<dbReference type="InterPro" id="IPR018060">
    <property type="entry name" value="HTH_AraC"/>
</dbReference>
<dbReference type="InterPro" id="IPR005467">
    <property type="entry name" value="His_kinase_dom"/>
</dbReference>
<evidence type="ECO:0000256" key="7">
    <source>
        <dbReference type="ARBA" id="ARBA00022840"/>
    </source>
</evidence>
<dbReference type="PROSITE" id="PS01124">
    <property type="entry name" value="HTH_ARAC_FAMILY_2"/>
    <property type="match status" value="1"/>
</dbReference>
<protein>
    <recommendedName>
        <fullName evidence="2">histidine kinase</fullName>
        <ecNumber evidence="2">2.7.13.3</ecNumber>
    </recommendedName>
</protein>
<feature type="chain" id="PRO_5042869770" description="histidine kinase" evidence="13">
    <location>
        <begin position="23"/>
        <end position="1341"/>
    </location>
</feature>
<evidence type="ECO:0000256" key="6">
    <source>
        <dbReference type="ARBA" id="ARBA00022777"/>
    </source>
</evidence>
<dbReference type="InterPro" id="IPR001789">
    <property type="entry name" value="Sig_transdc_resp-reg_receiver"/>
</dbReference>
<organism evidence="17 18">
    <name type="scientific">Segatella buccae</name>
    <dbReference type="NCBI Taxonomy" id="28126"/>
    <lineage>
        <taxon>Bacteria</taxon>
        <taxon>Pseudomonadati</taxon>
        <taxon>Bacteroidota</taxon>
        <taxon>Bacteroidia</taxon>
        <taxon>Bacteroidales</taxon>
        <taxon>Prevotellaceae</taxon>
        <taxon>Segatella</taxon>
    </lineage>
</organism>
<evidence type="ECO:0000256" key="12">
    <source>
        <dbReference type="PROSITE-ProRule" id="PRU00169"/>
    </source>
</evidence>
<accession>A0AAQ1ZJF4</accession>
<feature type="domain" description="HTH araC/xylS-type" evidence="14">
    <location>
        <begin position="1239"/>
        <end position="1337"/>
    </location>
</feature>
<dbReference type="FunFam" id="3.30.565.10:FF:000037">
    <property type="entry name" value="Hybrid sensor histidine kinase/response regulator"/>
    <property type="match status" value="1"/>
</dbReference>
<dbReference type="InterPro" id="IPR011123">
    <property type="entry name" value="Y_Y_Y"/>
</dbReference>
<sequence>MKRNLPLILFLVCLICRVSVDARTGTDGLRMPDSGMFDYHQLTTHDGLSNLRVFSLCRDVRGRMWIATKSGVDCYDGRSVKNYVLFGRGVTEDSMGRIIKLCEDGARCLWAYTNSGKIYRLDVYADKFVLQVDMADRLHRSVYLNSLAIDGGTLYAATSVGSFRIDATRKITLVCRQKTVDVVTDDHSLYLATVKGVCRMGKGRDKRAARYILQGCEPHTIYVDAKTNLLWVGTVDRGLMLYDLKGRRPAGSSRLASVMPHKTYRCLTPYDENTMLVGIDGEGIYAVQRDGSGAWPLMRADGNGSGLKSDDIYSLLCDGRNIWVGSFTEGVTVCNLSNFRYRVIRHEPNNQQSLVDNHVNAVIEDRKGNHWYATDNGLSVCNASGQWRHLHSGKVFLTLCLGADDEVWAGSYGNGAYCLRCNGTTVRHLTTDNSGLSTNLIFSICRDAEGNLWMGGQRGGLARCATGGQGRATTFSDNGIGFVHHIVAMGPNVLAVATANGFYTVDIRSGEKRKFFDYPKNYGVRSNSYINYIRPAGKAKMWLATDGGGLVMLDMHTGRARVYTTGEGLPSNYVYSVSADSMGRIWVSTDLGLAYMSLDRDGHGRFSTLSTLNEQVSCYKRAAFACLANGNFVYGSNSGAVEFNPRSFTNYSYRAPLFINGLNVSHSSDNVWAKRDAEINEMLLKDGRMRLRHGENTFTLAFSSVSFQYQNDILYTYCLKGFDKEWSSPSADIMARYTNIPPGDYTFRVKSISRNTHHTVGEASLPIHIAAPWWDTPWARLAYMLLFAAMLYGLWRSYNDLQEKRYFESRLRFFVNIAHDIRTPVTLIMSPLNDLYKNRLLASDDRRLLSLALVSAQRLYGFTTELLDFQKLDLDSVRGKRMKVTRCDLRAYLEEMVESFRPLLIEKKITVRLVLPKEETVVWLNRKNIDHVLYNIMSNAVKYNREEGKIIVRLSQGKRGVTIAVRDTGIGIPRRSQKKLFSMFFRASNVADSNRSGHGIGLAFARRIMKMHKGEISFESVEGRGTTFFVTFRSGCRHFRKSAIVGSTPMPVLPTVGTLPLSPAAAEMAPVVTSPKSRLMVVEDNGDLRFYLRHIFEQEYEVVDKPDGDAALEYLKSQTVDLIVSDIMMPGIQGDEMCRLIKQNVETSHIPVILLTAKAGRDHMLKGLEGGADDFIAKPFDADVLKAKVRTMIHNRNRLREKIMAQYKEPPTASAPLSDTAGGTAAGVQLSQIDRDFLDRCNTYIMENIGEGDLNVTALCRETAMSRTLLYEKLKALTGKSPGEFITIIRMREAAARLRQGEAVQDVAMKVGFPDAKYFSTAFKKHYGVPPSKYAGKTLPA</sequence>
<dbReference type="Gene3D" id="2.130.10.10">
    <property type="entry name" value="YVTN repeat-like/Quinoprotein amine dehydrogenase"/>
    <property type="match status" value="2"/>
</dbReference>
<dbReference type="CDD" id="cd17574">
    <property type="entry name" value="REC_OmpR"/>
    <property type="match status" value="1"/>
</dbReference>
<evidence type="ECO:0000256" key="10">
    <source>
        <dbReference type="ARBA" id="ARBA00023125"/>
    </source>
</evidence>
<dbReference type="SMART" id="SM00448">
    <property type="entry name" value="REC"/>
    <property type="match status" value="1"/>
</dbReference>
<evidence type="ECO:0000256" key="5">
    <source>
        <dbReference type="ARBA" id="ARBA00022741"/>
    </source>
</evidence>
<dbReference type="Proteomes" id="UP000255283">
    <property type="component" value="Unassembled WGS sequence"/>
</dbReference>
<keyword evidence="13" id="KW-0732">Signal</keyword>
<keyword evidence="7" id="KW-0067">ATP-binding</keyword>
<dbReference type="GO" id="GO:0003700">
    <property type="term" value="F:DNA-binding transcription factor activity"/>
    <property type="evidence" value="ECO:0007669"/>
    <property type="project" value="InterPro"/>
</dbReference>
<name>A0AAQ1ZJF4_9BACT</name>
<dbReference type="InterPro" id="IPR036097">
    <property type="entry name" value="HisK_dim/P_sf"/>
</dbReference>
<dbReference type="Gene3D" id="3.40.50.2300">
    <property type="match status" value="1"/>
</dbReference>
<dbReference type="SUPFAM" id="SSF55874">
    <property type="entry name" value="ATPase domain of HSP90 chaperone/DNA topoisomerase II/histidine kinase"/>
    <property type="match status" value="1"/>
</dbReference>
<keyword evidence="9" id="KW-0805">Transcription regulation</keyword>
<keyword evidence="10" id="KW-0238">DNA-binding</keyword>
<evidence type="ECO:0000313" key="17">
    <source>
        <dbReference type="EMBL" id="SUB80318.1"/>
    </source>
</evidence>
<dbReference type="Pfam" id="PF12833">
    <property type="entry name" value="HTH_18"/>
    <property type="match status" value="1"/>
</dbReference>
<dbReference type="EC" id="2.7.13.3" evidence="2"/>
<evidence type="ECO:0000256" key="9">
    <source>
        <dbReference type="ARBA" id="ARBA00023015"/>
    </source>
</evidence>
<keyword evidence="5" id="KW-0547">Nucleotide-binding</keyword>